<dbReference type="RefSeq" id="XP_070916840.1">
    <property type="nucleotide sequence ID" value="XM_071060739.1"/>
</dbReference>
<sequence length="248" mass="26225">MSSRLTTPVSKFTRSLSTTPSIGRPSHVFNNASKAGSGAGRKRQSPVVADEAAADKTKQHSRHHSTTPTTTTTPHRPVTRSARTIPFMQTFHHSAPKPSPAVAGATAEAVVLPNLFLLDAADQSRYDPYAHIRVPLLPDNASPPAWLRQPEVPDAPLAAPEILVVAPDPARVAPAALTEVEGMGVDGVELKFAHELGREDERTESFEMGQGMIRDLWRGMIEDVFGPPSSSSSSNSSSSGGKGPAAAA</sequence>
<gene>
    <name evidence="2" type="ORF">MFIFM68171_05319</name>
</gene>
<dbReference type="GeneID" id="98176062"/>
<feature type="compositionally biased region" description="Low complexity" evidence="1">
    <location>
        <begin position="66"/>
        <end position="79"/>
    </location>
</feature>
<organism evidence="2 3">
    <name type="scientific">Madurella fahalii</name>
    <dbReference type="NCBI Taxonomy" id="1157608"/>
    <lineage>
        <taxon>Eukaryota</taxon>
        <taxon>Fungi</taxon>
        <taxon>Dikarya</taxon>
        <taxon>Ascomycota</taxon>
        <taxon>Pezizomycotina</taxon>
        <taxon>Sordariomycetes</taxon>
        <taxon>Sordariomycetidae</taxon>
        <taxon>Sordariales</taxon>
        <taxon>Sordariales incertae sedis</taxon>
        <taxon>Madurella</taxon>
    </lineage>
</organism>
<evidence type="ECO:0000256" key="1">
    <source>
        <dbReference type="SAM" id="MobiDB-lite"/>
    </source>
</evidence>
<name>A0ABQ0GBK3_9PEZI</name>
<accession>A0ABQ0GBK3</accession>
<evidence type="ECO:0000313" key="2">
    <source>
        <dbReference type="EMBL" id="GAB1315109.1"/>
    </source>
</evidence>
<feature type="compositionally biased region" description="Polar residues" evidence="1">
    <location>
        <begin position="1"/>
        <end position="21"/>
    </location>
</feature>
<feature type="compositionally biased region" description="Low complexity" evidence="1">
    <location>
        <begin position="226"/>
        <end position="248"/>
    </location>
</feature>
<feature type="region of interest" description="Disordered" evidence="1">
    <location>
        <begin position="224"/>
        <end position="248"/>
    </location>
</feature>
<proteinExistence type="predicted"/>
<dbReference type="EMBL" id="BAAFSV010000002">
    <property type="protein sequence ID" value="GAB1315109.1"/>
    <property type="molecule type" value="Genomic_DNA"/>
</dbReference>
<keyword evidence="3" id="KW-1185">Reference proteome</keyword>
<evidence type="ECO:0000313" key="3">
    <source>
        <dbReference type="Proteomes" id="UP001628179"/>
    </source>
</evidence>
<reference evidence="2 3" key="1">
    <citation type="submission" date="2024-09" db="EMBL/GenBank/DDBJ databases">
        <title>Itraconazole resistance in Madurella fahalii resulting from another homologue of gene encoding cytochrome P450 14-alpha sterol demethylase (CYP51).</title>
        <authorList>
            <person name="Yoshioka I."/>
            <person name="Fahal A.H."/>
            <person name="Kaneko S."/>
            <person name="Yaguchi T."/>
        </authorList>
    </citation>
    <scope>NUCLEOTIDE SEQUENCE [LARGE SCALE GENOMIC DNA]</scope>
    <source>
        <strain evidence="2 3">IFM 68171</strain>
    </source>
</reference>
<feature type="region of interest" description="Disordered" evidence="1">
    <location>
        <begin position="1"/>
        <end position="79"/>
    </location>
</feature>
<protein>
    <submittedName>
        <fullName evidence="2">Uncharacterized protein</fullName>
    </submittedName>
</protein>
<dbReference type="Proteomes" id="UP001628179">
    <property type="component" value="Unassembled WGS sequence"/>
</dbReference>
<comment type="caution">
    <text evidence="2">The sequence shown here is derived from an EMBL/GenBank/DDBJ whole genome shotgun (WGS) entry which is preliminary data.</text>
</comment>